<dbReference type="OMA" id="DYNTYEQ"/>
<dbReference type="Gramene" id="PRQ40515">
    <property type="protein sequence ID" value="PRQ40515"/>
    <property type="gene ID" value="RchiOBHm_Chr4g0436841"/>
</dbReference>
<keyword evidence="3" id="KW-0203">Cytokinin biosynthesis</keyword>
<comment type="caution">
    <text evidence="9">The sequence shown here is derived from an EMBL/GenBank/DDBJ whole genome shotgun (WGS) entry which is preliminary data.</text>
</comment>
<evidence type="ECO:0000256" key="4">
    <source>
        <dbReference type="ARBA" id="ARBA00022864"/>
    </source>
</evidence>
<organism evidence="9 10">
    <name type="scientific">Rosa chinensis</name>
    <name type="common">China rose</name>
    <dbReference type="NCBI Taxonomy" id="74649"/>
    <lineage>
        <taxon>Eukaryota</taxon>
        <taxon>Viridiplantae</taxon>
        <taxon>Streptophyta</taxon>
        <taxon>Embryophyta</taxon>
        <taxon>Tracheophyta</taxon>
        <taxon>Spermatophyta</taxon>
        <taxon>Magnoliopsida</taxon>
        <taxon>eudicotyledons</taxon>
        <taxon>Gunneridae</taxon>
        <taxon>Pentapetalae</taxon>
        <taxon>rosids</taxon>
        <taxon>fabids</taxon>
        <taxon>Rosales</taxon>
        <taxon>Rosaceae</taxon>
        <taxon>Rosoideae</taxon>
        <taxon>Rosoideae incertae sedis</taxon>
        <taxon>Rosa</taxon>
    </lineage>
</organism>
<evidence type="ECO:0000256" key="3">
    <source>
        <dbReference type="ARBA" id="ARBA00022712"/>
    </source>
</evidence>
<dbReference type="Proteomes" id="UP000238479">
    <property type="component" value="Chromosome 4"/>
</dbReference>
<reference evidence="9 10" key="1">
    <citation type="journal article" date="2018" name="Nat. Genet.">
        <title>The Rosa genome provides new insights in the design of modern roses.</title>
        <authorList>
            <person name="Bendahmane M."/>
        </authorList>
    </citation>
    <scope>NUCLEOTIDE SEQUENCE [LARGE SCALE GENOMIC DNA]</scope>
    <source>
        <strain evidence="10">cv. Old Blush</strain>
    </source>
</reference>
<feature type="compositionally biased region" description="Basic and acidic residues" evidence="7">
    <location>
        <begin position="62"/>
        <end position="76"/>
    </location>
</feature>
<name>A0A2P6R252_ROSCH</name>
<evidence type="ECO:0000256" key="1">
    <source>
        <dbReference type="ARBA" id="ARBA00004496"/>
    </source>
</evidence>
<dbReference type="EMBL" id="PDCK01000042">
    <property type="protein sequence ID" value="PRQ40515.1"/>
    <property type="molecule type" value="Genomic_DNA"/>
</dbReference>
<dbReference type="PANTHER" id="PTHR33347:SF31">
    <property type="entry name" value="PROTEIN SOB FIVE-LIKE 1"/>
    <property type="match status" value="1"/>
</dbReference>
<dbReference type="GO" id="GO:0009691">
    <property type="term" value="P:cytokinin biosynthetic process"/>
    <property type="evidence" value="ECO:0007669"/>
    <property type="project" value="UniProtKB-KW"/>
</dbReference>
<evidence type="ECO:0000256" key="5">
    <source>
        <dbReference type="ARBA" id="ARBA00023242"/>
    </source>
</evidence>
<dbReference type="AlphaFoldDB" id="A0A2P6R252"/>
<evidence type="ECO:0000256" key="7">
    <source>
        <dbReference type="SAM" id="MobiDB-lite"/>
    </source>
</evidence>
<feature type="compositionally biased region" description="Basic and acidic residues" evidence="7">
    <location>
        <begin position="131"/>
        <end position="145"/>
    </location>
</feature>
<dbReference type="GO" id="GO:0005737">
    <property type="term" value="C:cytoplasm"/>
    <property type="evidence" value="ECO:0007669"/>
    <property type="project" value="UniProtKB-SubCell"/>
</dbReference>
<dbReference type="STRING" id="74649.A0A2P6R252"/>
<keyword evidence="10" id="KW-1185">Reference proteome</keyword>
<proteinExistence type="inferred from homology"/>
<evidence type="ECO:0000313" key="9">
    <source>
        <dbReference type="EMBL" id="PRQ40515.1"/>
    </source>
</evidence>
<dbReference type="GO" id="GO:0009736">
    <property type="term" value="P:cytokinin-activated signaling pathway"/>
    <property type="evidence" value="ECO:0007669"/>
    <property type="project" value="UniProtKB-KW"/>
</dbReference>
<feature type="region of interest" description="Disordered" evidence="7">
    <location>
        <begin position="54"/>
        <end position="151"/>
    </location>
</feature>
<keyword evidence="4" id="KW-0932">Cytokinin signaling pathway</keyword>
<evidence type="ECO:0000313" key="10">
    <source>
        <dbReference type="Proteomes" id="UP000238479"/>
    </source>
</evidence>
<keyword evidence="8" id="KW-0732">Signal</keyword>
<dbReference type="PANTHER" id="PTHR33347">
    <property type="entry name" value="OSJNBA0091C07.3 PROTEIN"/>
    <property type="match status" value="1"/>
</dbReference>
<gene>
    <name evidence="9" type="ORF">RchiOBHm_Chr4g0436841</name>
</gene>
<feature type="signal peptide" evidence="8">
    <location>
        <begin position="1"/>
        <end position="30"/>
    </location>
</feature>
<evidence type="ECO:0000256" key="6">
    <source>
        <dbReference type="ARBA" id="ARBA00024199"/>
    </source>
</evidence>
<feature type="chain" id="PRO_5015187682" evidence="8">
    <location>
        <begin position="31"/>
        <end position="151"/>
    </location>
</feature>
<evidence type="ECO:0000256" key="2">
    <source>
        <dbReference type="ARBA" id="ARBA00022490"/>
    </source>
</evidence>
<keyword evidence="5" id="KW-0539">Nucleus</keyword>
<feature type="compositionally biased region" description="Basic and acidic residues" evidence="7">
    <location>
        <begin position="94"/>
        <end position="113"/>
    </location>
</feature>
<accession>A0A2P6R252</accession>
<sequence length="151" mass="16697">MLELLLGNIWIYSLFSLGATKMESSQVVNAEKWSGNGESGWTMYIASSIHGERHGVYSSTHDATKENKVSVEHKDDGEESDDSMASDASSGPSHTERSRSATRLRHAEKEGNVKKHSTKKKKKKNEITMIKGEKAEQEILLHKADSAASHI</sequence>
<keyword evidence="2" id="KW-0963">Cytoplasm</keyword>
<feature type="compositionally biased region" description="Basic residues" evidence="7">
    <location>
        <begin position="114"/>
        <end position="124"/>
    </location>
</feature>
<dbReference type="InterPro" id="IPR044670">
    <property type="entry name" value="SOFL"/>
</dbReference>
<evidence type="ECO:0000256" key="8">
    <source>
        <dbReference type="SAM" id="SignalP"/>
    </source>
</evidence>
<comment type="similarity">
    <text evidence="6">Belongs to the SOFL plant protein family.</text>
</comment>
<protein>
    <submittedName>
        <fullName evidence="9">Uncharacterized protein</fullName>
    </submittedName>
</protein>
<comment type="subcellular location">
    <subcellularLocation>
        <location evidence="1">Cytoplasm</location>
    </subcellularLocation>
</comment>